<organism evidence="1 2">
    <name type="scientific">Trametes pubescens</name>
    <name type="common">White-rot fungus</name>
    <dbReference type="NCBI Taxonomy" id="154538"/>
    <lineage>
        <taxon>Eukaryota</taxon>
        <taxon>Fungi</taxon>
        <taxon>Dikarya</taxon>
        <taxon>Basidiomycota</taxon>
        <taxon>Agaricomycotina</taxon>
        <taxon>Agaricomycetes</taxon>
        <taxon>Polyporales</taxon>
        <taxon>Polyporaceae</taxon>
        <taxon>Trametes</taxon>
    </lineage>
</organism>
<keyword evidence="2" id="KW-1185">Reference proteome</keyword>
<evidence type="ECO:0000313" key="2">
    <source>
        <dbReference type="Proteomes" id="UP000184267"/>
    </source>
</evidence>
<dbReference type="OrthoDB" id="10351169at2759"/>
<name>A0A1M2VWU6_TRAPU</name>
<gene>
    <name evidence="1" type="ORF">TRAPUB_11444</name>
</gene>
<comment type="caution">
    <text evidence="1">The sequence shown here is derived from an EMBL/GenBank/DDBJ whole genome shotgun (WGS) entry which is preliminary data.</text>
</comment>
<sequence length="83" mass="9283">MGYADPQQPGTDTPDQGHALEDLRLYRLFLSATVAPNRVTVDPGQRLKQPRPPRHLARVADEEFADLGDGNFSRIYITHDIIA</sequence>
<reference evidence="1 2" key="1">
    <citation type="submission" date="2016-10" db="EMBL/GenBank/DDBJ databases">
        <title>Genome sequence of the basidiomycete white-rot fungus Trametes pubescens.</title>
        <authorList>
            <person name="Makela M.R."/>
            <person name="Granchi Z."/>
            <person name="Peng M."/>
            <person name="De Vries R.P."/>
            <person name="Grigoriev I."/>
            <person name="Riley R."/>
            <person name="Hilden K."/>
        </authorList>
    </citation>
    <scope>NUCLEOTIDE SEQUENCE [LARGE SCALE GENOMIC DNA]</scope>
    <source>
        <strain evidence="1 2">FBCC735</strain>
    </source>
</reference>
<dbReference type="EMBL" id="MNAD01000539">
    <property type="protein sequence ID" value="OJT12002.1"/>
    <property type="molecule type" value="Genomic_DNA"/>
</dbReference>
<accession>A0A1M2VWU6</accession>
<proteinExistence type="predicted"/>
<dbReference type="AlphaFoldDB" id="A0A1M2VWU6"/>
<evidence type="ECO:0000313" key="1">
    <source>
        <dbReference type="EMBL" id="OJT12002.1"/>
    </source>
</evidence>
<protein>
    <submittedName>
        <fullName evidence="1">Uncharacterized protein</fullName>
    </submittedName>
</protein>
<dbReference type="Proteomes" id="UP000184267">
    <property type="component" value="Unassembled WGS sequence"/>
</dbReference>